<reference evidence="2 3" key="1">
    <citation type="journal article" date="2023" name="Plants (Basel)">
        <title>Bridging the Gap: Combining Genomics and Transcriptomics Approaches to Understand Stylosanthes scabra, an Orphan Legume from the Brazilian Caatinga.</title>
        <authorList>
            <person name="Ferreira-Neto J.R.C."/>
            <person name="da Silva M.D."/>
            <person name="Binneck E."/>
            <person name="de Melo N.F."/>
            <person name="da Silva R.H."/>
            <person name="de Melo A.L.T.M."/>
            <person name="Pandolfi V."/>
            <person name="Bustamante F.O."/>
            <person name="Brasileiro-Vidal A.C."/>
            <person name="Benko-Iseppon A.M."/>
        </authorList>
    </citation>
    <scope>NUCLEOTIDE SEQUENCE [LARGE SCALE GENOMIC DNA]</scope>
    <source>
        <tissue evidence="2">Leaves</tissue>
    </source>
</reference>
<sequence>MYSDGLAVGTELAEAAAGAACGWGSSEFVHFRRCPYLSRHYGLMTRGDRGRGRGDRSRGSGGRWGRPRKRTGIPLDLGDTEAETSTPSPVTQTPVIPTPSLSEGLPAMRMIPTPGSRVQSSETTETRSQHAIPTQTTTGSEDPPPPEPDPSPRRRSSLDRRVASTFAMTAVEIYVAWIAYWYPRQIWVIGVAPVGAHPWLFGEMFPQTAAIFDYNVRTELQIYKESSLDLHQSFIVDQIEEWWKDHLKRNSNTQVSKVFCV</sequence>
<evidence type="ECO:0000313" key="2">
    <source>
        <dbReference type="EMBL" id="MED6181254.1"/>
    </source>
</evidence>
<protein>
    <submittedName>
        <fullName evidence="2">Uncharacterized protein</fullName>
    </submittedName>
</protein>
<evidence type="ECO:0000256" key="1">
    <source>
        <dbReference type="SAM" id="MobiDB-lite"/>
    </source>
</evidence>
<feature type="region of interest" description="Disordered" evidence="1">
    <location>
        <begin position="43"/>
        <end position="158"/>
    </location>
</feature>
<feature type="compositionally biased region" description="Basic and acidic residues" evidence="1">
    <location>
        <begin position="46"/>
        <end position="58"/>
    </location>
</feature>
<keyword evidence="3" id="KW-1185">Reference proteome</keyword>
<dbReference type="EMBL" id="JASCZI010181295">
    <property type="protein sequence ID" value="MED6181254.1"/>
    <property type="molecule type" value="Genomic_DNA"/>
</dbReference>
<organism evidence="2 3">
    <name type="scientific">Stylosanthes scabra</name>
    <dbReference type="NCBI Taxonomy" id="79078"/>
    <lineage>
        <taxon>Eukaryota</taxon>
        <taxon>Viridiplantae</taxon>
        <taxon>Streptophyta</taxon>
        <taxon>Embryophyta</taxon>
        <taxon>Tracheophyta</taxon>
        <taxon>Spermatophyta</taxon>
        <taxon>Magnoliopsida</taxon>
        <taxon>eudicotyledons</taxon>
        <taxon>Gunneridae</taxon>
        <taxon>Pentapetalae</taxon>
        <taxon>rosids</taxon>
        <taxon>fabids</taxon>
        <taxon>Fabales</taxon>
        <taxon>Fabaceae</taxon>
        <taxon>Papilionoideae</taxon>
        <taxon>50 kb inversion clade</taxon>
        <taxon>dalbergioids sensu lato</taxon>
        <taxon>Dalbergieae</taxon>
        <taxon>Pterocarpus clade</taxon>
        <taxon>Stylosanthes</taxon>
    </lineage>
</organism>
<proteinExistence type="predicted"/>
<comment type="caution">
    <text evidence="2">The sequence shown here is derived from an EMBL/GenBank/DDBJ whole genome shotgun (WGS) entry which is preliminary data.</text>
</comment>
<evidence type="ECO:0000313" key="3">
    <source>
        <dbReference type="Proteomes" id="UP001341840"/>
    </source>
</evidence>
<accession>A0ABU6W7M9</accession>
<dbReference type="Proteomes" id="UP001341840">
    <property type="component" value="Unassembled WGS sequence"/>
</dbReference>
<gene>
    <name evidence="2" type="ORF">PIB30_017829</name>
</gene>
<name>A0ABU6W7M9_9FABA</name>
<feature type="compositionally biased region" description="Low complexity" evidence="1">
    <location>
        <begin position="84"/>
        <end position="100"/>
    </location>
</feature>
<feature type="compositionally biased region" description="Polar residues" evidence="1">
    <location>
        <begin position="129"/>
        <end position="139"/>
    </location>
</feature>